<evidence type="ECO:0000256" key="1">
    <source>
        <dbReference type="ARBA" id="ARBA00023157"/>
    </source>
</evidence>
<dbReference type="Pfam" id="PF00061">
    <property type="entry name" value="Lipocalin"/>
    <property type="match status" value="2"/>
</dbReference>
<dbReference type="PRINTS" id="PR01273">
    <property type="entry name" value="INVTBRTCOLOR"/>
</dbReference>
<feature type="signal peptide" evidence="2">
    <location>
        <begin position="1"/>
        <end position="15"/>
    </location>
</feature>
<dbReference type="Gene3D" id="2.40.128.20">
    <property type="match status" value="2"/>
</dbReference>
<protein>
    <submittedName>
        <fullName evidence="5">Uncharacterized protein LOC113518406</fullName>
    </submittedName>
</protein>
<reference evidence="5" key="1">
    <citation type="submission" date="2025-08" db="UniProtKB">
        <authorList>
            <consortium name="RefSeq"/>
        </authorList>
    </citation>
    <scope>IDENTIFICATION</scope>
    <source>
        <tissue evidence="5">Whole larvae</tissue>
    </source>
</reference>
<feature type="domain" description="Lipocalin/cytosolic fatty-acid binding" evidence="3">
    <location>
        <begin position="39"/>
        <end position="182"/>
    </location>
</feature>
<feature type="chain" id="PRO_5045782330" evidence="2">
    <location>
        <begin position="16"/>
        <end position="413"/>
    </location>
</feature>
<feature type="domain" description="Lipocalin/cytosolic fatty-acid binding" evidence="3">
    <location>
        <begin position="262"/>
        <end position="405"/>
    </location>
</feature>
<keyword evidence="2" id="KW-0732">Signal</keyword>
<dbReference type="PANTHER" id="PTHR10612:SF34">
    <property type="entry name" value="APOLIPOPROTEIN D"/>
    <property type="match status" value="1"/>
</dbReference>
<dbReference type="CDD" id="cd19437">
    <property type="entry name" value="lipocalin_apoD-like"/>
    <property type="match status" value="1"/>
</dbReference>
<dbReference type="GeneID" id="113518406"/>
<dbReference type="InterPro" id="IPR000566">
    <property type="entry name" value="Lipocln_cytosolic_FA-bd_dom"/>
</dbReference>
<dbReference type="InterPro" id="IPR003057">
    <property type="entry name" value="Invtbrt_color"/>
</dbReference>
<proteinExistence type="predicted"/>
<dbReference type="InterPro" id="IPR022272">
    <property type="entry name" value="Lipocalin_CS"/>
</dbReference>
<accession>A0ABM3MBJ7</accession>
<evidence type="ECO:0000313" key="5">
    <source>
        <dbReference type="RefSeq" id="XP_052748798.1"/>
    </source>
</evidence>
<dbReference type="InterPro" id="IPR012674">
    <property type="entry name" value="Calycin"/>
</dbReference>
<dbReference type="Proteomes" id="UP001652740">
    <property type="component" value="Unplaced"/>
</dbReference>
<dbReference type="RefSeq" id="XP_052748798.1">
    <property type="nucleotide sequence ID" value="XM_052892838.1"/>
</dbReference>
<name>A0ABM3MBJ7_GALME</name>
<evidence type="ECO:0000259" key="3">
    <source>
        <dbReference type="Pfam" id="PF00061"/>
    </source>
</evidence>
<dbReference type="PROSITE" id="PS00213">
    <property type="entry name" value="LIPOCALIN"/>
    <property type="match status" value="2"/>
</dbReference>
<dbReference type="PANTHER" id="PTHR10612">
    <property type="entry name" value="APOLIPOPROTEIN D"/>
    <property type="match status" value="1"/>
</dbReference>
<sequence>MWKILALAFIGSASAQIPSLGWCPDFQPMANFSMNRFLGTWYEAERYFTVSELASRCVTTNYVSTPEGRILVANEIINYLTGVKRVMEGSLQMIGREGEGRIMVKYSSLPLPYDYEYSILDTDYDSFAVMWSCSGLGPVHTQSAWLLTRDRLASSTVMQRAYAVLDKYKISRAFFVKTSQADCTVLPDPAASPIAGKNAGLAKEAVKELDAEIPALEPVKMSVLRAIAVFLCGLRLCRSQLAFPGNCPDVSAMTDFDPSRYTGKWYEAEKYFFLFEFGGKCVTANYDTKDDGVMTVTNKQLSSFTGIQSEIDGEATQISRSDEGKLSVRFPSLPVNVAAPYWVVDTDYDNYSIIWSCNDFGLFHTRNAWILTRERNPSLSVMEKVYKSLDKNNINRSYFLRTDQSNCIEDNDS</sequence>
<keyword evidence="4" id="KW-1185">Reference proteome</keyword>
<dbReference type="SUPFAM" id="SSF50814">
    <property type="entry name" value="Lipocalins"/>
    <property type="match status" value="2"/>
</dbReference>
<gene>
    <name evidence="5" type="primary">LOC113518406</name>
</gene>
<evidence type="ECO:0000313" key="4">
    <source>
        <dbReference type="Proteomes" id="UP001652740"/>
    </source>
</evidence>
<keyword evidence="1" id="KW-1015">Disulfide bond</keyword>
<organism evidence="4 5">
    <name type="scientific">Galleria mellonella</name>
    <name type="common">Greater wax moth</name>
    <dbReference type="NCBI Taxonomy" id="7137"/>
    <lineage>
        <taxon>Eukaryota</taxon>
        <taxon>Metazoa</taxon>
        <taxon>Ecdysozoa</taxon>
        <taxon>Arthropoda</taxon>
        <taxon>Hexapoda</taxon>
        <taxon>Insecta</taxon>
        <taxon>Pterygota</taxon>
        <taxon>Neoptera</taxon>
        <taxon>Endopterygota</taxon>
        <taxon>Lepidoptera</taxon>
        <taxon>Glossata</taxon>
        <taxon>Ditrysia</taxon>
        <taxon>Pyraloidea</taxon>
        <taxon>Pyralidae</taxon>
        <taxon>Galleriinae</taxon>
        <taxon>Galleria</taxon>
    </lineage>
</organism>
<evidence type="ECO:0000256" key="2">
    <source>
        <dbReference type="SAM" id="SignalP"/>
    </source>
</evidence>